<accession>A0A076PQW3</accession>
<dbReference type="AlphaFoldDB" id="A0A076PQW3"/>
<dbReference type="KEGG" id="ctes:O987_14835"/>
<organism evidence="1 2">
    <name type="scientific">Comamonas testosteroni TK102</name>
    <dbReference type="NCBI Taxonomy" id="1392005"/>
    <lineage>
        <taxon>Bacteria</taxon>
        <taxon>Pseudomonadati</taxon>
        <taxon>Pseudomonadota</taxon>
        <taxon>Betaproteobacteria</taxon>
        <taxon>Burkholderiales</taxon>
        <taxon>Comamonadaceae</taxon>
        <taxon>Comamonas</taxon>
    </lineage>
</organism>
<proteinExistence type="predicted"/>
<dbReference type="RefSeq" id="WP_029158328.1">
    <property type="nucleotide sequence ID" value="NZ_CP006704.1"/>
</dbReference>
<sequence length="247" mass="28525">MNKKSVLERYLELHPLKASRRGASLDMELIERWYFEIQLRGVAKIKHQIAHAKRTATSLVKAQSNFENLNPTQLKQLKDASTMMRDLAESLVPLENWAKSYKEFYDKTVLADQNEECDAFAQARWHGDEVEFQLELELLLEADNFKTRSCVGDWFHLNKRYLNVPANEFILSLYLTFHEKQSVKERMRAVAYSFVYASACRRVHSELMSNQKSVYVGTKDIDAYLAYRKANVQASASAAMSKLGVNL</sequence>
<gene>
    <name evidence="1" type="ORF">O987_14835</name>
</gene>
<reference evidence="1 2" key="1">
    <citation type="journal article" date="2014" name="Genome Announc.">
        <title>Complete Genome Sequence of Polychlorinated Biphenyl Degrader Comamonas testosteroni TK102 (NBRC 109938).</title>
        <authorList>
            <person name="Fukuda K."/>
            <person name="Hosoyama A."/>
            <person name="Tsuchikane K."/>
            <person name="Ohji S."/>
            <person name="Yamazoe A."/>
            <person name="Fujita N."/>
            <person name="Shintani M."/>
            <person name="Kimbara K."/>
        </authorList>
    </citation>
    <scope>NUCLEOTIDE SEQUENCE [LARGE SCALE GENOMIC DNA]</scope>
    <source>
        <strain evidence="1">TK102</strain>
    </source>
</reference>
<dbReference type="EMBL" id="CP006704">
    <property type="protein sequence ID" value="AIJ47081.1"/>
    <property type="molecule type" value="Genomic_DNA"/>
</dbReference>
<evidence type="ECO:0000313" key="1">
    <source>
        <dbReference type="EMBL" id="AIJ47081.1"/>
    </source>
</evidence>
<evidence type="ECO:0000313" key="2">
    <source>
        <dbReference type="Proteomes" id="UP000028782"/>
    </source>
</evidence>
<protein>
    <submittedName>
        <fullName evidence="1">Uncharacterized protein</fullName>
    </submittedName>
</protein>
<dbReference type="HOGENOM" id="CLU_1123055_0_0_4"/>
<name>A0A076PQW3_COMTE</name>
<dbReference type="Proteomes" id="UP000028782">
    <property type="component" value="Chromosome"/>
</dbReference>